<comment type="similarity">
    <text evidence="2 6">Belongs to the peroxisomal membrane protein PXMP2/4 family.</text>
</comment>
<name>A0A0H2RPQ5_9AGAM</name>
<dbReference type="STRING" id="27342.A0A0H2RPQ5"/>
<dbReference type="InterPro" id="IPR007248">
    <property type="entry name" value="Mpv17_PMP22"/>
</dbReference>
<dbReference type="AlphaFoldDB" id="A0A0H2RPQ5"/>
<evidence type="ECO:0000256" key="6">
    <source>
        <dbReference type="RuleBase" id="RU363053"/>
    </source>
</evidence>
<proteinExistence type="inferred from homology"/>
<comment type="subcellular location">
    <subcellularLocation>
        <location evidence="1">Membrane</location>
        <topology evidence="1">Multi-pass membrane protein</topology>
    </subcellularLocation>
</comment>
<keyword evidence="5 6" id="KW-0472">Membrane</keyword>
<organism evidence="7 8">
    <name type="scientific">Schizopora paradoxa</name>
    <dbReference type="NCBI Taxonomy" id="27342"/>
    <lineage>
        <taxon>Eukaryota</taxon>
        <taxon>Fungi</taxon>
        <taxon>Dikarya</taxon>
        <taxon>Basidiomycota</taxon>
        <taxon>Agaricomycotina</taxon>
        <taxon>Agaricomycetes</taxon>
        <taxon>Hymenochaetales</taxon>
        <taxon>Schizoporaceae</taxon>
        <taxon>Schizopora</taxon>
    </lineage>
</organism>
<dbReference type="InParanoid" id="A0A0H2RPQ5"/>
<evidence type="ECO:0000313" key="7">
    <source>
        <dbReference type="EMBL" id="KLO13920.1"/>
    </source>
</evidence>
<evidence type="ECO:0000256" key="3">
    <source>
        <dbReference type="ARBA" id="ARBA00022692"/>
    </source>
</evidence>
<dbReference type="EMBL" id="KQ085951">
    <property type="protein sequence ID" value="KLO13920.1"/>
    <property type="molecule type" value="Genomic_DNA"/>
</dbReference>
<dbReference type="GO" id="GO:0005778">
    <property type="term" value="C:peroxisomal membrane"/>
    <property type="evidence" value="ECO:0007669"/>
    <property type="project" value="TreeGrafter"/>
</dbReference>
<sequence>MSVTAKNGSLLTAYLQQLSTNPLRTKCITAGTLCFIQEILASHLAREPRPAPPKDAPILEHVLTAAKVDSKALKMGIYGSCVSAPLGHYLVGRLQSAFAGKTGTGAKIAQILCSNLLVAPVQTAVYLASIAIIGGAKSVDEVMRTVKGGFMAVIRMTWISSPLAMVFAQKMLPQELWVPFFNMVGFVLGTYFTTLVKRRRITEAKKPKKE</sequence>
<dbReference type="OrthoDB" id="860at2759"/>
<gene>
    <name evidence="7" type="ORF">SCHPADRAFT_873297</name>
</gene>
<protein>
    <recommendedName>
        <fullName evidence="9">Integral membrane protein</fullName>
    </recommendedName>
</protein>
<accession>A0A0H2RPQ5</accession>
<keyword evidence="4 6" id="KW-1133">Transmembrane helix</keyword>
<evidence type="ECO:0008006" key="9">
    <source>
        <dbReference type="Google" id="ProtNLM"/>
    </source>
</evidence>
<evidence type="ECO:0000256" key="4">
    <source>
        <dbReference type="ARBA" id="ARBA00022989"/>
    </source>
</evidence>
<feature type="transmembrane region" description="Helical" evidence="6">
    <location>
        <begin position="176"/>
        <end position="196"/>
    </location>
</feature>
<dbReference type="PANTHER" id="PTHR11266:SF93">
    <property type="entry name" value="INTEGRAL MEMBRANE PROTEIN 25D9-6"/>
    <property type="match status" value="1"/>
</dbReference>
<evidence type="ECO:0000256" key="2">
    <source>
        <dbReference type="ARBA" id="ARBA00006824"/>
    </source>
</evidence>
<evidence type="ECO:0000256" key="1">
    <source>
        <dbReference type="ARBA" id="ARBA00004141"/>
    </source>
</evidence>
<dbReference type="Pfam" id="PF04117">
    <property type="entry name" value="Mpv17_PMP22"/>
    <property type="match status" value="1"/>
</dbReference>
<reference evidence="7 8" key="1">
    <citation type="submission" date="2015-04" db="EMBL/GenBank/DDBJ databases">
        <title>Complete genome sequence of Schizopora paradoxa KUC8140, a cosmopolitan wood degrader in East Asia.</title>
        <authorList>
            <consortium name="DOE Joint Genome Institute"/>
            <person name="Min B."/>
            <person name="Park H."/>
            <person name="Jang Y."/>
            <person name="Kim J.-J."/>
            <person name="Kim K.H."/>
            <person name="Pangilinan J."/>
            <person name="Lipzen A."/>
            <person name="Riley R."/>
            <person name="Grigoriev I.V."/>
            <person name="Spatafora J.W."/>
            <person name="Choi I.-G."/>
        </authorList>
    </citation>
    <scope>NUCLEOTIDE SEQUENCE [LARGE SCALE GENOMIC DNA]</scope>
    <source>
        <strain evidence="7 8">KUC8140</strain>
    </source>
</reference>
<evidence type="ECO:0000256" key="5">
    <source>
        <dbReference type="ARBA" id="ARBA00023136"/>
    </source>
</evidence>
<keyword evidence="8" id="KW-1185">Reference proteome</keyword>
<keyword evidence="3 6" id="KW-0812">Transmembrane</keyword>
<feature type="transmembrane region" description="Helical" evidence="6">
    <location>
        <begin position="116"/>
        <end position="136"/>
    </location>
</feature>
<evidence type="ECO:0000313" key="8">
    <source>
        <dbReference type="Proteomes" id="UP000053477"/>
    </source>
</evidence>
<dbReference type="PANTHER" id="PTHR11266">
    <property type="entry name" value="PEROXISOMAL MEMBRANE PROTEIN 2, PXMP2 MPV17"/>
    <property type="match status" value="1"/>
</dbReference>
<dbReference type="Proteomes" id="UP000053477">
    <property type="component" value="Unassembled WGS sequence"/>
</dbReference>